<organism evidence="3 4">
    <name type="scientific">Undibacterium piscinae</name>
    <dbReference type="NCBI Taxonomy" id="2495591"/>
    <lineage>
        <taxon>Bacteria</taxon>
        <taxon>Pseudomonadati</taxon>
        <taxon>Pseudomonadota</taxon>
        <taxon>Betaproteobacteria</taxon>
        <taxon>Burkholderiales</taxon>
        <taxon>Oxalobacteraceae</taxon>
        <taxon>Undibacterium</taxon>
    </lineage>
</organism>
<dbReference type="InterPro" id="IPR015943">
    <property type="entry name" value="WD40/YVTN_repeat-like_dom_sf"/>
</dbReference>
<evidence type="ECO:0000313" key="3">
    <source>
        <dbReference type="EMBL" id="QJQ07411.1"/>
    </source>
</evidence>
<feature type="signal peptide" evidence="1">
    <location>
        <begin position="1"/>
        <end position="28"/>
    </location>
</feature>
<dbReference type="AlphaFoldDB" id="A0A6M4A801"/>
<dbReference type="KEGG" id="upi:EJG51_018135"/>
<dbReference type="Pfam" id="PF23657">
    <property type="entry name" value="DUF7151"/>
    <property type="match status" value="3"/>
</dbReference>
<dbReference type="Proteomes" id="UP000274350">
    <property type="component" value="Chromosome"/>
</dbReference>
<feature type="domain" description="DUF7151" evidence="2">
    <location>
        <begin position="167"/>
        <end position="211"/>
    </location>
</feature>
<sequence>MTSYQTRPLVHVARLCHISVLALSLILAACGGASTGLNGSNGSNGFSALSSISLETPGLHCAAGGARIDAGLDANANNQLDASEISSTQYVCNGMTGNAGAAGSAGLASLVSMTAEPAGANCANSGYKISVGLDANGNSVLDVSEVTSGQYLCQGTAGANGNNGISSLMVIVAETAGANCAYGGNKITSGPDTNLNGALDIAEITATSYTCNGAPGPGVSWTNVSSTAVAGQSNIGYLANNASEVTVTLPNAPQIGDLLQVSGVGAGGWRIAQNAGQSILTKGIAGSNAPAGLSWTARDIVRTWDGITSSGDGSKLAAYVVNGQIYTSTDSGVSWVARDSNRGWDSITSSSDGSKLVAAVNPGQIYTSSDSGVSWTARDSNRNWISVTSSADGSKLAAVVNGGQIYTSGDSGVSWTARDSNRAWISIASSSDGSKLAAVVTNGQIYTSSDSGVNWTARDSNRNWRSIASSSDGSKLVAGVFGGQIYTSIDTGVNWIARDSNRNWYAIASSSDGSKLAAAVFTNKIYTSNDFGVSWAARENNRFWRGIASSANGNQLVAVGSNDQIYTSVGVQTTPGVAGSITGGQYDTVSLQYVGASLWLPLSYTIFSSSGIQAN</sequence>
<dbReference type="InterPro" id="IPR055575">
    <property type="entry name" value="DUF7151"/>
</dbReference>
<keyword evidence="4" id="KW-1185">Reference proteome</keyword>
<reference evidence="3 4" key="1">
    <citation type="journal article" date="2019" name="Int. J. Syst. Evol. Microbiol.">
        <title>Undibacterium piscinae sp. nov., isolated from Korean shiner intestine.</title>
        <authorList>
            <person name="Lee S.Y."/>
            <person name="Kang W."/>
            <person name="Kim P.S."/>
            <person name="Kim H.S."/>
            <person name="Sung H."/>
            <person name="Shin N.R."/>
            <person name="Whon T.W."/>
            <person name="Yun J.H."/>
            <person name="Lee J.Y."/>
            <person name="Lee J.Y."/>
            <person name="Jung M.J."/>
            <person name="Jeong Y.S."/>
            <person name="Tak E.J."/>
            <person name="Han J.E."/>
            <person name="Hyun D.W."/>
            <person name="Kang M.S."/>
            <person name="Lee K.E."/>
            <person name="Lee B.H."/>
            <person name="Bae J.W."/>
        </authorList>
    </citation>
    <scope>NUCLEOTIDE SEQUENCE [LARGE SCALE GENOMIC DNA]</scope>
    <source>
        <strain evidence="3 4">S11R28</strain>
    </source>
</reference>
<name>A0A6M4A801_9BURK</name>
<keyword evidence="1" id="KW-0732">Signal</keyword>
<dbReference type="Gene3D" id="2.130.10.10">
    <property type="entry name" value="YVTN repeat-like/Quinoprotein amine dehydrogenase"/>
    <property type="match status" value="3"/>
</dbReference>
<proteinExistence type="predicted"/>
<protein>
    <recommendedName>
        <fullName evidence="2">DUF7151 domain-containing protein</fullName>
    </recommendedName>
</protein>
<feature type="domain" description="DUF7151" evidence="2">
    <location>
        <begin position="109"/>
        <end position="153"/>
    </location>
</feature>
<accession>A0A6M4A801</accession>
<gene>
    <name evidence="3" type="ORF">EJG51_018135</name>
</gene>
<evidence type="ECO:0000259" key="2">
    <source>
        <dbReference type="Pfam" id="PF23657"/>
    </source>
</evidence>
<feature type="domain" description="DUF7151" evidence="2">
    <location>
        <begin position="49"/>
        <end position="92"/>
    </location>
</feature>
<dbReference type="PROSITE" id="PS51257">
    <property type="entry name" value="PROKAR_LIPOPROTEIN"/>
    <property type="match status" value="1"/>
</dbReference>
<evidence type="ECO:0000256" key="1">
    <source>
        <dbReference type="SAM" id="SignalP"/>
    </source>
</evidence>
<evidence type="ECO:0000313" key="4">
    <source>
        <dbReference type="Proteomes" id="UP000274350"/>
    </source>
</evidence>
<dbReference type="OrthoDB" id="8832761at2"/>
<feature type="chain" id="PRO_5026961314" description="DUF7151 domain-containing protein" evidence="1">
    <location>
        <begin position="29"/>
        <end position="615"/>
    </location>
</feature>
<dbReference type="SUPFAM" id="SSF110296">
    <property type="entry name" value="Oligoxyloglucan reducing end-specific cellobiohydrolase"/>
    <property type="match status" value="1"/>
</dbReference>
<dbReference type="EMBL" id="CP051152">
    <property type="protein sequence ID" value="QJQ07411.1"/>
    <property type="molecule type" value="Genomic_DNA"/>
</dbReference>